<reference evidence="3 4" key="1">
    <citation type="submission" date="2019-04" db="EMBL/GenBank/DDBJ databases">
        <title>A reverse ecology approach based on a biological definition of microbial populations.</title>
        <authorList>
            <person name="Arevalo P."/>
            <person name="Vaninsberghe D."/>
            <person name="Elsherbini J."/>
            <person name="Gore J."/>
            <person name="Polz M."/>
        </authorList>
    </citation>
    <scope>NUCLEOTIDE SEQUENCE [LARGE SCALE GENOMIC DNA]</scope>
    <source>
        <strain evidence="3 4">10N.222.48.A1</strain>
    </source>
</reference>
<proteinExistence type="predicted"/>
<evidence type="ECO:0000313" key="3">
    <source>
        <dbReference type="EMBL" id="TKG10245.1"/>
    </source>
</evidence>
<dbReference type="RefSeq" id="WP_136994416.1">
    <property type="nucleotide sequence ID" value="NZ_SYVO01000023.1"/>
</dbReference>
<evidence type="ECO:0000256" key="1">
    <source>
        <dbReference type="SAM" id="MobiDB-lite"/>
    </source>
</evidence>
<protein>
    <submittedName>
        <fullName evidence="3">Uncharacterized protein</fullName>
    </submittedName>
</protein>
<comment type="caution">
    <text evidence="3">The sequence shown here is derived from an EMBL/GenBank/DDBJ whole genome shotgun (WGS) entry which is preliminary data.</text>
</comment>
<accession>A0A4U2F4U1</accession>
<feature type="transmembrane region" description="Helical" evidence="2">
    <location>
        <begin position="27"/>
        <end position="47"/>
    </location>
</feature>
<dbReference type="Proteomes" id="UP000305840">
    <property type="component" value="Unassembled WGS sequence"/>
</dbReference>
<sequence length="214" mass="23856">MTPETPETPEIPEIPETQEKTKYQSKLSMTDIIALIAIIVSIGSVLFTSQQASYQHDLSLMPFISIDSRYDLLTEDEGEQTLTISWRMENSGLGPALVQQSVVEVGDNKYVMGSDEAFDSIIYDLEKTLGMRAISHEVDPVSCPYAIEKENDWNLYSFSFKGSNTDIANVHMGLCYCSLNGECYYEGTKEGLLKCPEEVDAKDLIRGKSCGNYS</sequence>
<gene>
    <name evidence="3" type="ORF">FCV91_08235</name>
</gene>
<feature type="region of interest" description="Disordered" evidence="1">
    <location>
        <begin position="1"/>
        <end position="20"/>
    </location>
</feature>
<dbReference type="AlphaFoldDB" id="A0A4U2F4U1"/>
<dbReference type="EMBL" id="SYVO01000023">
    <property type="protein sequence ID" value="TKG10245.1"/>
    <property type="molecule type" value="Genomic_DNA"/>
</dbReference>
<keyword evidence="2" id="KW-0472">Membrane</keyword>
<organism evidence="3 4">
    <name type="scientific">Vibrio lentus</name>
    <dbReference type="NCBI Taxonomy" id="136468"/>
    <lineage>
        <taxon>Bacteria</taxon>
        <taxon>Pseudomonadati</taxon>
        <taxon>Pseudomonadota</taxon>
        <taxon>Gammaproteobacteria</taxon>
        <taxon>Vibrionales</taxon>
        <taxon>Vibrionaceae</taxon>
        <taxon>Vibrio</taxon>
    </lineage>
</organism>
<keyword evidence="2" id="KW-1133">Transmembrane helix</keyword>
<keyword evidence="2" id="KW-0812">Transmembrane</keyword>
<name>A0A4U2F4U1_9VIBR</name>
<evidence type="ECO:0000313" key="4">
    <source>
        <dbReference type="Proteomes" id="UP000305840"/>
    </source>
</evidence>
<evidence type="ECO:0000256" key="2">
    <source>
        <dbReference type="SAM" id="Phobius"/>
    </source>
</evidence>